<name>A0A2J8A7A4_9CHLO</name>
<evidence type="ECO:0000256" key="2">
    <source>
        <dbReference type="SAM" id="MobiDB-lite"/>
    </source>
</evidence>
<dbReference type="Gene3D" id="3.50.70.10">
    <property type="match status" value="1"/>
</dbReference>
<feature type="compositionally biased region" description="Polar residues" evidence="2">
    <location>
        <begin position="131"/>
        <end position="141"/>
    </location>
</feature>
<evidence type="ECO:0008006" key="5">
    <source>
        <dbReference type="Google" id="ProtNLM"/>
    </source>
</evidence>
<feature type="compositionally biased region" description="Gly residues" evidence="2">
    <location>
        <begin position="179"/>
        <end position="193"/>
    </location>
</feature>
<comment type="caution">
    <text evidence="3">The sequence shown here is derived from an EMBL/GenBank/DDBJ whole genome shotgun (WGS) entry which is preliminary data.</text>
</comment>
<accession>A0A2J8A7A4</accession>
<feature type="region of interest" description="Disordered" evidence="2">
    <location>
        <begin position="67"/>
        <end position="194"/>
    </location>
</feature>
<proteinExistence type="inferred from homology"/>
<dbReference type="PANTHER" id="PTHR47284">
    <property type="entry name" value="FATTY-ACID-BINDING PROTEIN 2"/>
    <property type="match status" value="1"/>
</dbReference>
<reference evidence="3 4" key="1">
    <citation type="journal article" date="2017" name="Mol. Biol. Evol.">
        <title>The 4-celled Tetrabaena socialis nuclear genome reveals the essential components for genetic control of cell number at the origin of multicellularity in the volvocine lineage.</title>
        <authorList>
            <person name="Featherston J."/>
            <person name="Arakaki Y."/>
            <person name="Hanschen E.R."/>
            <person name="Ferris P.J."/>
            <person name="Michod R.E."/>
            <person name="Olson B.J.S.C."/>
            <person name="Nozaki H."/>
            <person name="Durand P.M."/>
        </authorList>
    </citation>
    <scope>NUCLEOTIDE SEQUENCE [LARGE SCALE GENOMIC DNA]</scope>
    <source>
        <strain evidence="3 4">NIES-571</strain>
    </source>
</reference>
<dbReference type="OrthoDB" id="18193at2759"/>
<dbReference type="PANTHER" id="PTHR47284:SF3">
    <property type="entry name" value="FATTY-ACID-BINDING PROTEIN 2"/>
    <property type="match status" value="1"/>
</dbReference>
<dbReference type="AlphaFoldDB" id="A0A2J8A7A4"/>
<organism evidence="3 4">
    <name type="scientific">Tetrabaena socialis</name>
    <dbReference type="NCBI Taxonomy" id="47790"/>
    <lineage>
        <taxon>Eukaryota</taxon>
        <taxon>Viridiplantae</taxon>
        <taxon>Chlorophyta</taxon>
        <taxon>core chlorophytes</taxon>
        <taxon>Chlorophyceae</taxon>
        <taxon>CS clade</taxon>
        <taxon>Chlamydomonadales</taxon>
        <taxon>Tetrabaenaceae</taxon>
        <taxon>Tetrabaena</taxon>
    </lineage>
</organism>
<dbReference type="InterPro" id="IPR016088">
    <property type="entry name" value="Chalcone_isomerase_3-sand"/>
</dbReference>
<evidence type="ECO:0000313" key="3">
    <source>
        <dbReference type="EMBL" id="PNH08409.1"/>
    </source>
</evidence>
<dbReference type="Proteomes" id="UP000236333">
    <property type="component" value="Unassembled WGS sequence"/>
</dbReference>
<dbReference type="EMBL" id="PGGS01000131">
    <property type="protein sequence ID" value="PNH08409.1"/>
    <property type="molecule type" value="Genomic_DNA"/>
</dbReference>
<gene>
    <name evidence="3" type="ORF">TSOC_005043</name>
</gene>
<sequence>MLEPEDDCYEDAPLYAPASSYGGGVDGPGLGSQLIPMPHLLAAEASASRGSHFPLVFKPLGLPVYGTQPGNAQDQGGLALRMPAGPQSPPPQGPAGGWSYHRHHQPSNGRGQHAACDSCGNHCPAAHDQRPSQPQPHTHSTGQHAHDHGQNQQQQHHHHQEHAGQALPGRQGDGASSVSGGGTSSGGGGGGAQAGEQHLLAVGSRQWGNGGCAGGDLVTEAGGRVLGRVHSPALSEALFDLYLGDQPVSKKAKAAAGAALLRLAEGDGAEGASGGAVHYRLQPGERLLCGGGGSVGGCGGADPSACVLELP</sequence>
<evidence type="ECO:0000256" key="1">
    <source>
        <dbReference type="ARBA" id="ARBA00007166"/>
    </source>
</evidence>
<dbReference type="InterPro" id="IPR016089">
    <property type="entry name" value="Chalcone_isomerase_bundle_sf"/>
</dbReference>
<dbReference type="Gene3D" id="1.10.890.20">
    <property type="match status" value="1"/>
</dbReference>
<comment type="similarity">
    <text evidence="1">Belongs to the chalcone isomerase family.</text>
</comment>
<protein>
    <recommendedName>
        <fullName evidence="5">Chalcone isomerase domain-containing protein</fullName>
    </recommendedName>
</protein>
<evidence type="ECO:0000313" key="4">
    <source>
        <dbReference type="Proteomes" id="UP000236333"/>
    </source>
</evidence>
<keyword evidence="4" id="KW-1185">Reference proteome</keyword>